<accession>A0A409YGV7</accession>
<organism evidence="2 3">
    <name type="scientific">Gymnopilus dilepis</name>
    <dbReference type="NCBI Taxonomy" id="231916"/>
    <lineage>
        <taxon>Eukaryota</taxon>
        <taxon>Fungi</taxon>
        <taxon>Dikarya</taxon>
        <taxon>Basidiomycota</taxon>
        <taxon>Agaricomycotina</taxon>
        <taxon>Agaricomycetes</taxon>
        <taxon>Agaricomycetidae</taxon>
        <taxon>Agaricales</taxon>
        <taxon>Agaricineae</taxon>
        <taxon>Hymenogastraceae</taxon>
        <taxon>Gymnopilus</taxon>
    </lineage>
</organism>
<dbReference type="Proteomes" id="UP000284706">
    <property type="component" value="Unassembled WGS sequence"/>
</dbReference>
<gene>
    <name evidence="2" type="ORF">CVT26_011719</name>
</gene>
<name>A0A409YGV7_9AGAR</name>
<protein>
    <submittedName>
        <fullName evidence="2">Uncharacterized protein</fullName>
    </submittedName>
</protein>
<feature type="region of interest" description="Disordered" evidence="1">
    <location>
        <begin position="144"/>
        <end position="177"/>
    </location>
</feature>
<dbReference type="AlphaFoldDB" id="A0A409YGV7"/>
<evidence type="ECO:0000256" key="1">
    <source>
        <dbReference type="SAM" id="MobiDB-lite"/>
    </source>
</evidence>
<comment type="caution">
    <text evidence="2">The sequence shown here is derived from an EMBL/GenBank/DDBJ whole genome shotgun (WGS) entry which is preliminary data.</text>
</comment>
<sequence>MARAILKIFFSPYRPIPHHEPRYGAAASSGSPGALQFDNSRPSLKQECELSSRCVWGSRRIQGTHGVGGPTGAYKAYTLPAYLTLTPRWRCLCPPRRAMARRGWIFSLSFRQPHPHLLRVEERVGGGYLASTTQTKAVVITVQPSSLEKTSRTRGGDHTLPPPRALSQAPGTTSLASKSEWEVAPLPLQRPSSPLLPLPSLLPPPSQLVTKLREWVAWGSRAAAPPPPSPHAVDLAAVPPSRYMRV</sequence>
<evidence type="ECO:0000313" key="3">
    <source>
        <dbReference type="Proteomes" id="UP000284706"/>
    </source>
</evidence>
<dbReference type="EMBL" id="NHYE01000862">
    <property type="protein sequence ID" value="PPR02249.1"/>
    <property type="molecule type" value="Genomic_DNA"/>
</dbReference>
<proteinExistence type="predicted"/>
<reference evidence="2 3" key="1">
    <citation type="journal article" date="2018" name="Evol. Lett.">
        <title>Horizontal gene cluster transfer increased hallucinogenic mushroom diversity.</title>
        <authorList>
            <person name="Reynolds H.T."/>
            <person name="Vijayakumar V."/>
            <person name="Gluck-Thaler E."/>
            <person name="Korotkin H.B."/>
            <person name="Matheny P.B."/>
            <person name="Slot J.C."/>
        </authorList>
    </citation>
    <scope>NUCLEOTIDE SEQUENCE [LARGE SCALE GENOMIC DNA]</scope>
    <source>
        <strain evidence="2 3">SRW20</strain>
    </source>
</reference>
<dbReference type="InParanoid" id="A0A409YGV7"/>
<keyword evidence="3" id="KW-1185">Reference proteome</keyword>
<evidence type="ECO:0000313" key="2">
    <source>
        <dbReference type="EMBL" id="PPR02249.1"/>
    </source>
</evidence>